<organism evidence="1 2">
    <name type="scientific">Citrus x changshan-huyou</name>
    <dbReference type="NCBI Taxonomy" id="2935761"/>
    <lineage>
        <taxon>Eukaryota</taxon>
        <taxon>Viridiplantae</taxon>
        <taxon>Streptophyta</taxon>
        <taxon>Embryophyta</taxon>
        <taxon>Tracheophyta</taxon>
        <taxon>Spermatophyta</taxon>
        <taxon>Magnoliopsida</taxon>
        <taxon>eudicotyledons</taxon>
        <taxon>Gunneridae</taxon>
        <taxon>Pentapetalae</taxon>
        <taxon>rosids</taxon>
        <taxon>malvids</taxon>
        <taxon>Sapindales</taxon>
        <taxon>Rutaceae</taxon>
        <taxon>Aurantioideae</taxon>
        <taxon>Citrus</taxon>
    </lineage>
</organism>
<comment type="caution">
    <text evidence="1">The sequence shown here is derived from an EMBL/GenBank/DDBJ whole genome shotgun (WGS) entry which is preliminary data.</text>
</comment>
<keyword evidence="2" id="KW-1185">Reference proteome</keyword>
<evidence type="ECO:0000313" key="2">
    <source>
        <dbReference type="Proteomes" id="UP001428341"/>
    </source>
</evidence>
<accession>A0AAP0MWD9</accession>
<evidence type="ECO:0000313" key="1">
    <source>
        <dbReference type="EMBL" id="KAK9223190.1"/>
    </source>
</evidence>
<protein>
    <submittedName>
        <fullName evidence="1">Uncharacterized protein</fullName>
    </submittedName>
</protein>
<gene>
    <name evidence="1" type="ORF">WN944_011632</name>
</gene>
<dbReference type="EMBL" id="JBCGBO010000002">
    <property type="protein sequence ID" value="KAK9223190.1"/>
    <property type="molecule type" value="Genomic_DNA"/>
</dbReference>
<dbReference type="Proteomes" id="UP001428341">
    <property type="component" value="Unassembled WGS sequence"/>
</dbReference>
<reference evidence="1 2" key="1">
    <citation type="submission" date="2024-05" db="EMBL/GenBank/DDBJ databases">
        <title>Haplotype-resolved chromosome-level genome assembly of Huyou (Citrus changshanensis).</title>
        <authorList>
            <person name="Miao C."/>
            <person name="Chen W."/>
            <person name="Wu Y."/>
            <person name="Wang L."/>
            <person name="Zhao S."/>
            <person name="Grierson D."/>
            <person name="Xu C."/>
            <person name="Chen K."/>
        </authorList>
    </citation>
    <scope>NUCLEOTIDE SEQUENCE [LARGE SCALE GENOMIC DNA]</scope>
    <source>
        <strain evidence="1">01-14</strain>
        <tissue evidence="1">Leaf</tissue>
    </source>
</reference>
<name>A0AAP0MWD9_9ROSI</name>
<proteinExistence type="predicted"/>
<dbReference type="AlphaFoldDB" id="A0AAP0MWD9"/>
<sequence length="104" mass="11766">MGSFRQANRAPAISADTFANRSRYNGPATLTRHTYLLPTPPHKTDTSMLQPIILRIGQPSLQLFNFKERRTVANTPFTHLARSIVVPDALYRNSSQVMMTHLSR</sequence>